<evidence type="ECO:0000256" key="2">
    <source>
        <dbReference type="SAM" id="Phobius"/>
    </source>
</evidence>
<evidence type="ECO:0000256" key="1">
    <source>
        <dbReference type="ARBA" id="ARBA00023002"/>
    </source>
</evidence>
<dbReference type="SUPFAM" id="SSF51735">
    <property type="entry name" value="NAD(P)-binding Rossmann-fold domains"/>
    <property type="match status" value="1"/>
</dbReference>
<accession>A0A2M7W287</accession>
<dbReference type="PANTHER" id="PTHR43157">
    <property type="entry name" value="PHOSPHATIDYLINOSITOL-GLYCAN BIOSYNTHESIS CLASS F PROTEIN-RELATED"/>
    <property type="match status" value="1"/>
</dbReference>
<keyword evidence="2" id="KW-0812">Transmembrane</keyword>
<dbReference type="Pfam" id="PF00106">
    <property type="entry name" value="adh_short"/>
    <property type="match status" value="1"/>
</dbReference>
<evidence type="ECO:0008006" key="5">
    <source>
        <dbReference type="Google" id="ProtNLM"/>
    </source>
</evidence>
<dbReference type="PANTHER" id="PTHR43157:SF31">
    <property type="entry name" value="PHOSPHATIDYLINOSITOL-GLYCAN BIOSYNTHESIS CLASS F PROTEIN"/>
    <property type="match status" value="1"/>
</dbReference>
<dbReference type="InterPro" id="IPR036291">
    <property type="entry name" value="NAD(P)-bd_dom_sf"/>
</dbReference>
<reference evidence="4" key="1">
    <citation type="submission" date="2017-09" db="EMBL/GenBank/DDBJ databases">
        <title>Depth-based differentiation of microbial function through sediment-hosted aquifers and enrichment of novel symbionts in the deep terrestrial subsurface.</title>
        <authorList>
            <person name="Probst A.J."/>
            <person name="Ladd B."/>
            <person name="Jarett J.K."/>
            <person name="Geller-Mcgrath D.E."/>
            <person name="Sieber C.M.K."/>
            <person name="Emerson J.B."/>
            <person name="Anantharaman K."/>
            <person name="Thomas B.C."/>
            <person name="Malmstrom R."/>
            <person name="Stieglmeier M."/>
            <person name="Klingl A."/>
            <person name="Woyke T."/>
            <person name="Ryan C.M."/>
            <person name="Banfield J.F."/>
        </authorList>
    </citation>
    <scope>NUCLEOTIDE SEQUENCE [LARGE SCALE GENOMIC DNA]</scope>
</reference>
<dbReference type="InterPro" id="IPR002347">
    <property type="entry name" value="SDR_fam"/>
</dbReference>
<protein>
    <recommendedName>
        <fullName evidence="5">Short-chain dehydrogenase</fullName>
    </recommendedName>
</protein>
<feature type="transmembrane region" description="Helical" evidence="2">
    <location>
        <begin position="119"/>
        <end position="137"/>
    </location>
</feature>
<organism evidence="3 4">
    <name type="scientific">Candidatus Dojkabacteria bacterium CG_4_10_14_0_2_um_filter_Dojkabacteria_WS6_41_15</name>
    <dbReference type="NCBI Taxonomy" id="2014249"/>
    <lineage>
        <taxon>Bacteria</taxon>
        <taxon>Candidatus Dojkabacteria</taxon>
    </lineage>
</organism>
<dbReference type="Proteomes" id="UP000228952">
    <property type="component" value="Unassembled WGS sequence"/>
</dbReference>
<keyword evidence="2" id="KW-1133">Transmembrane helix</keyword>
<evidence type="ECO:0000313" key="4">
    <source>
        <dbReference type="Proteomes" id="UP000228952"/>
    </source>
</evidence>
<dbReference type="PRINTS" id="PR00081">
    <property type="entry name" value="GDHRDH"/>
</dbReference>
<sequence>MSASSVKYRMARNKRALITGCTSGIGQEVARSLAAKNFDLILIGRDEARLRVLQSQVLALSTNPIKVDYFVCDFENLEQVSKISKLIGKAYRDLDVLVNNVGIWDSKHRKDSHGWEMTWVVNYFAAFILTYNLFPLMKQTARDTKNMRIINVASDAHKFGQINFPLAQTFHVYKTYGSTKLANILNASYLAGLVREDGIFVNSLHPGVVATGLWRKLPKLLVNIAKRFMKSPDKGAETAIFLASTPNMRLSGQYLEDMKIAKLTDLAKNTDLQKQLFGETKKLLKEYLIG</sequence>
<proteinExistence type="predicted"/>
<comment type="caution">
    <text evidence="3">The sequence shown here is derived from an EMBL/GenBank/DDBJ whole genome shotgun (WGS) entry which is preliminary data.</text>
</comment>
<keyword evidence="2" id="KW-0472">Membrane</keyword>
<gene>
    <name evidence="3" type="ORF">COX64_02090</name>
</gene>
<dbReference type="AlphaFoldDB" id="A0A2M7W287"/>
<evidence type="ECO:0000313" key="3">
    <source>
        <dbReference type="EMBL" id="PJA14424.1"/>
    </source>
</evidence>
<dbReference type="GO" id="GO:0016491">
    <property type="term" value="F:oxidoreductase activity"/>
    <property type="evidence" value="ECO:0007669"/>
    <property type="project" value="UniProtKB-KW"/>
</dbReference>
<dbReference type="EMBL" id="PFQB01000052">
    <property type="protein sequence ID" value="PJA14424.1"/>
    <property type="molecule type" value="Genomic_DNA"/>
</dbReference>
<dbReference type="Gene3D" id="3.40.50.720">
    <property type="entry name" value="NAD(P)-binding Rossmann-like Domain"/>
    <property type="match status" value="1"/>
</dbReference>
<keyword evidence="1" id="KW-0560">Oxidoreductase</keyword>
<name>A0A2M7W287_9BACT</name>